<comment type="caution">
    <text evidence="2">The sequence shown here is derived from an EMBL/GenBank/DDBJ whole genome shotgun (WGS) entry which is preliminary data.</text>
</comment>
<reference evidence="2 3" key="1">
    <citation type="journal article" date="2015" name="BMC Genomics">
        <title>The genome of the truffle-parasite Tolypocladium ophioglossoides and the evolution of antifungal peptaibiotics.</title>
        <authorList>
            <person name="Quandt C.A."/>
            <person name="Bushley K.E."/>
            <person name="Spatafora J.W."/>
        </authorList>
    </citation>
    <scope>NUCLEOTIDE SEQUENCE [LARGE SCALE GENOMIC DNA]</scope>
    <source>
        <strain evidence="2 3">CBS 100239</strain>
    </source>
</reference>
<proteinExistence type="predicted"/>
<dbReference type="AlphaFoldDB" id="A0A0L0NFQ1"/>
<dbReference type="EMBL" id="LFRF01000005">
    <property type="protein sequence ID" value="KND92540.1"/>
    <property type="molecule type" value="Genomic_DNA"/>
</dbReference>
<accession>A0A0L0NFQ1</accession>
<sequence>MPIPHKRKVSTVRGFYQAFYDTGTLPIRTCMLYCRKHTRKELRGSVAVELHKIGYFILNNAKNNDTALEIIGRELGFVGARRRGRCFRHTLNLSAKAILFSHDANAFERRFATISSDLLPTIESNSNNKTRLKGAALRSHAHCPLFTSQRTSYPTRTRKWSKYLRKSLLTTKPLSKYSKATARSVSHRSRNYYRCVRQREQQLPGYREPPGARGLRGRR</sequence>
<feature type="region of interest" description="Disordered" evidence="1">
    <location>
        <begin position="199"/>
        <end position="219"/>
    </location>
</feature>
<evidence type="ECO:0000313" key="2">
    <source>
        <dbReference type="EMBL" id="KND92540.1"/>
    </source>
</evidence>
<organism evidence="2 3">
    <name type="scientific">Tolypocladium ophioglossoides (strain CBS 100239)</name>
    <name type="common">Snaketongue truffleclub</name>
    <name type="synonym">Elaphocordyceps ophioglossoides</name>
    <dbReference type="NCBI Taxonomy" id="1163406"/>
    <lineage>
        <taxon>Eukaryota</taxon>
        <taxon>Fungi</taxon>
        <taxon>Dikarya</taxon>
        <taxon>Ascomycota</taxon>
        <taxon>Pezizomycotina</taxon>
        <taxon>Sordariomycetes</taxon>
        <taxon>Hypocreomycetidae</taxon>
        <taxon>Hypocreales</taxon>
        <taxon>Ophiocordycipitaceae</taxon>
        <taxon>Tolypocladium</taxon>
    </lineage>
</organism>
<evidence type="ECO:0000313" key="3">
    <source>
        <dbReference type="Proteomes" id="UP000036947"/>
    </source>
</evidence>
<keyword evidence="3" id="KW-1185">Reference proteome</keyword>
<dbReference type="Proteomes" id="UP000036947">
    <property type="component" value="Unassembled WGS sequence"/>
</dbReference>
<gene>
    <name evidence="2" type="ORF">TOPH_02791</name>
</gene>
<name>A0A0L0NFQ1_TOLOC</name>
<dbReference type="OrthoDB" id="5088237at2759"/>
<evidence type="ECO:0000256" key="1">
    <source>
        <dbReference type="SAM" id="MobiDB-lite"/>
    </source>
</evidence>
<protein>
    <submittedName>
        <fullName evidence="2">Uncharacterized protein</fullName>
    </submittedName>
</protein>